<gene>
    <name evidence="1" type="ORF">A0J61_03101</name>
</gene>
<name>A0A1C7NIM9_9FUNG</name>
<organism evidence="1 2">
    <name type="scientific">Choanephora cucurbitarum</name>
    <dbReference type="NCBI Taxonomy" id="101091"/>
    <lineage>
        <taxon>Eukaryota</taxon>
        <taxon>Fungi</taxon>
        <taxon>Fungi incertae sedis</taxon>
        <taxon>Mucoromycota</taxon>
        <taxon>Mucoromycotina</taxon>
        <taxon>Mucoromycetes</taxon>
        <taxon>Mucorales</taxon>
        <taxon>Mucorineae</taxon>
        <taxon>Choanephoraceae</taxon>
        <taxon>Choanephoroideae</taxon>
        <taxon>Choanephora</taxon>
    </lineage>
</organism>
<dbReference type="InParanoid" id="A0A1C7NIM9"/>
<evidence type="ECO:0000313" key="2">
    <source>
        <dbReference type="Proteomes" id="UP000093000"/>
    </source>
</evidence>
<evidence type="ECO:0000313" key="1">
    <source>
        <dbReference type="EMBL" id="OBZ88850.1"/>
    </source>
</evidence>
<dbReference type="EMBL" id="LUGH01000128">
    <property type="protein sequence ID" value="OBZ88850.1"/>
    <property type="molecule type" value="Genomic_DNA"/>
</dbReference>
<dbReference type="OrthoDB" id="2300010at2759"/>
<keyword evidence="2" id="KW-1185">Reference proteome</keyword>
<dbReference type="Proteomes" id="UP000093000">
    <property type="component" value="Unassembled WGS sequence"/>
</dbReference>
<sequence>MSECRFSHTDKPHLRAHLLQLEELQQQYFRDHPKEDQEEVRYFEAGHFGRSLVSRFSENLVETDLKERENC</sequence>
<reference evidence="1 2" key="1">
    <citation type="submission" date="2016-03" db="EMBL/GenBank/DDBJ databases">
        <title>Choanephora cucurbitarum.</title>
        <authorList>
            <person name="Min B."/>
            <person name="Park H."/>
            <person name="Park J.-H."/>
            <person name="Shin H.-D."/>
            <person name="Choi I.-G."/>
        </authorList>
    </citation>
    <scope>NUCLEOTIDE SEQUENCE [LARGE SCALE GENOMIC DNA]</scope>
    <source>
        <strain evidence="1 2">KUS-F28377</strain>
    </source>
</reference>
<dbReference type="AlphaFoldDB" id="A0A1C7NIM9"/>
<accession>A0A1C7NIM9</accession>
<comment type="caution">
    <text evidence="1">The sequence shown here is derived from an EMBL/GenBank/DDBJ whole genome shotgun (WGS) entry which is preliminary data.</text>
</comment>
<proteinExistence type="predicted"/>
<protein>
    <submittedName>
        <fullName evidence="1">Uncharacterized protein</fullName>
    </submittedName>
</protein>